<dbReference type="EMBL" id="PVTE01000031">
    <property type="protein sequence ID" value="PRY27801.1"/>
    <property type="molecule type" value="Genomic_DNA"/>
</dbReference>
<dbReference type="AlphaFoldDB" id="A0A2T0S306"/>
<dbReference type="OrthoDB" id="961254at2"/>
<dbReference type="Proteomes" id="UP000238375">
    <property type="component" value="Unassembled WGS sequence"/>
</dbReference>
<evidence type="ECO:0000313" key="1">
    <source>
        <dbReference type="EMBL" id="PRY27801.1"/>
    </source>
</evidence>
<dbReference type="RefSeq" id="WP_146141527.1">
    <property type="nucleotide sequence ID" value="NZ_PVTE01000031.1"/>
</dbReference>
<protein>
    <submittedName>
        <fullName evidence="1">Uncharacterized protein</fullName>
    </submittedName>
</protein>
<gene>
    <name evidence="1" type="ORF">CLV58_13119</name>
</gene>
<reference evidence="1 2" key="1">
    <citation type="submission" date="2018-03" db="EMBL/GenBank/DDBJ databases">
        <title>Genomic Encyclopedia of Archaeal and Bacterial Type Strains, Phase II (KMG-II): from individual species to whole genera.</title>
        <authorList>
            <person name="Goeker M."/>
        </authorList>
    </citation>
    <scope>NUCLEOTIDE SEQUENCE [LARGE SCALE GENOMIC DNA]</scope>
    <source>
        <strain evidence="1 2">DSM 28354</strain>
    </source>
</reference>
<name>A0A2T0S306_9BACT</name>
<keyword evidence="2" id="KW-1185">Reference proteome</keyword>
<evidence type="ECO:0000313" key="2">
    <source>
        <dbReference type="Proteomes" id="UP000238375"/>
    </source>
</evidence>
<accession>A0A2T0S306</accession>
<sequence>MKKLYRIDPYTETVACVATTDSLADLTRQLACRHIQMVALTGTSDVLILDADALSQPPYPPAWQRCNYDQHYYGIALWVHMTPEGKLTKPRTRLTSVRRLLQFVGFIQPQQQIDYLPLDEIGDRDEPA</sequence>
<organism evidence="1 2">
    <name type="scientific">Spirosoma oryzae</name>
    <dbReference type="NCBI Taxonomy" id="1469603"/>
    <lineage>
        <taxon>Bacteria</taxon>
        <taxon>Pseudomonadati</taxon>
        <taxon>Bacteroidota</taxon>
        <taxon>Cytophagia</taxon>
        <taxon>Cytophagales</taxon>
        <taxon>Cytophagaceae</taxon>
        <taxon>Spirosoma</taxon>
    </lineage>
</organism>
<proteinExistence type="predicted"/>
<comment type="caution">
    <text evidence="1">The sequence shown here is derived from an EMBL/GenBank/DDBJ whole genome shotgun (WGS) entry which is preliminary data.</text>
</comment>